<evidence type="ECO:0000259" key="2">
    <source>
        <dbReference type="Pfam" id="PF04480"/>
    </source>
</evidence>
<dbReference type="InterPro" id="IPR011335">
    <property type="entry name" value="Restrct_endonuc-II-like"/>
</dbReference>
<keyword evidence="3" id="KW-0255">Endonuclease</keyword>
<keyword evidence="3" id="KW-0540">Nuclease</keyword>
<dbReference type="Proteomes" id="UP000575068">
    <property type="component" value="Unassembled WGS sequence"/>
</dbReference>
<evidence type="ECO:0000313" key="4">
    <source>
        <dbReference type="Proteomes" id="UP000575068"/>
    </source>
</evidence>
<dbReference type="Pfam" id="PF04480">
    <property type="entry name" value="DUF559"/>
    <property type="match status" value="1"/>
</dbReference>
<gene>
    <name evidence="3" type="ORF">HNQ99_001848</name>
</gene>
<keyword evidence="3" id="KW-0378">Hydrolase</keyword>
<dbReference type="AlphaFoldDB" id="A0A840HVC8"/>
<feature type="domain" description="DUF559" evidence="2">
    <location>
        <begin position="40"/>
        <end position="143"/>
    </location>
</feature>
<dbReference type="RefSeq" id="WP_246414827.1">
    <property type="nucleotide sequence ID" value="NZ_JACHOV010000006.1"/>
</dbReference>
<feature type="region of interest" description="Disordered" evidence="1">
    <location>
        <begin position="1"/>
        <end position="38"/>
    </location>
</feature>
<dbReference type="SUPFAM" id="SSF52980">
    <property type="entry name" value="Restriction endonuclease-like"/>
    <property type="match status" value="1"/>
</dbReference>
<dbReference type="GO" id="GO:0004519">
    <property type="term" value="F:endonuclease activity"/>
    <property type="evidence" value="ECO:0007669"/>
    <property type="project" value="UniProtKB-KW"/>
</dbReference>
<dbReference type="EMBL" id="JACHOV010000006">
    <property type="protein sequence ID" value="MBB4641539.1"/>
    <property type="molecule type" value="Genomic_DNA"/>
</dbReference>
<feature type="region of interest" description="Disordered" evidence="1">
    <location>
        <begin position="149"/>
        <end position="170"/>
    </location>
</feature>
<dbReference type="InterPro" id="IPR047216">
    <property type="entry name" value="Endonuclease_DUF559_bact"/>
</dbReference>
<name>A0A840HVC8_9SPHN</name>
<organism evidence="3 4">
    <name type="scientific">Rhizorhapis suberifaciens</name>
    <name type="common">corky root of lettuce</name>
    <dbReference type="NCBI Taxonomy" id="13656"/>
    <lineage>
        <taxon>Bacteria</taxon>
        <taxon>Pseudomonadati</taxon>
        <taxon>Pseudomonadota</taxon>
        <taxon>Alphaproteobacteria</taxon>
        <taxon>Sphingomonadales</taxon>
        <taxon>Sphingomonadaceae</taxon>
        <taxon>Rhizorhapis</taxon>
    </lineage>
</organism>
<protein>
    <submittedName>
        <fullName evidence="3">Very-short-patch-repair endonuclease</fullName>
    </submittedName>
</protein>
<dbReference type="PANTHER" id="PTHR38590:SF1">
    <property type="entry name" value="BLL0828 PROTEIN"/>
    <property type="match status" value="1"/>
</dbReference>
<comment type="caution">
    <text evidence="3">The sequence shown here is derived from an EMBL/GenBank/DDBJ whole genome shotgun (WGS) entry which is preliminary data.</text>
</comment>
<dbReference type="Gene3D" id="3.40.960.10">
    <property type="entry name" value="VSR Endonuclease"/>
    <property type="match status" value="1"/>
</dbReference>
<evidence type="ECO:0000313" key="3">
    <source>
        <dbReference type="EMBL" id="MBB4641539.1"/>
    </source>
</evidence>
<proteinExistence type="predicted"/>
<reference evidence="3 4" key="1">
    <citation type="submission" date="2020-08" db="EMBL/GenBank/DDBJ databases">
        <title>Genomic Encyclopedia of Type Strains, Phase IV (KMG-IV): sequencing the most valuable type-strain genomes for metagenomic binning, comparative biology and taxonomic classification.</title>
        <authorList>
            <person name="Goeker M."/>
        </authorList>
    </citation>
    <scope>NUCLEOTIDE SEQUENCE [LARGE SCALE GENOMIC DNA]</scope>
    <source>
        <strain evidence="3 4">DSM 7465</strain>
    </source>
</reference>
<sequence length="170" mass="18560">MDAEERVGGMMGAEVPPRNGEGDHAKHGGGGSPPLRRPETYTARKLRREMSLPEVLLWQRLRASQLGIKFRRQHPTGSYIADFYCSPVRLVIEVDGEAHNMGGRPARDASRDLFLNENGYKVLRFAASDILKNMDAVVAAIATFAASPLHHQPATGGPPPRARGGELSHD</sequence>
<evidence type="ECO:0000256" key="1">
    <source>
        <dbReference type="SAM" id="MobiDB-lite"/>
    </source>
</evidence>
<dbReference type="CDD" id="cd01038">
    <property type="entry name" value="Endonuclease_DUF559"/>
    <property type="match status" value="1"/>
</dbReference>
<dbReference type="PANTHER" id="PTHR38590">
    <property type="entry name" value="BLL0828 PROTEIN"/>
    <property type="match status" value="1"/>
</dbReference>
<dbReference type="InterPro" id="IPR007569">
    <property type="entry name" value="DUF559"/>
</dbReference>
<accession>A0A840HVC8</accession>
<keyword evidence="4" id="KW-1185">Reference proteome</keyword>